<dbReference type="InterPro" id="IPR003594">
    <property type="entry name" value="HATPase_dom"/>
</dbReference>
<dbReference type="Pfam" id="PF13581">
    <property type="entry name" value="HATPase_c_2"/>
    <property type="match status" value="1"/>
</dbReference>
<protein>
    <submittedName>
        <fullName evidence="2">ATP-binding protein</fullName>
    </submittedName>
</protein>
<sequence>MPGPAAHVLRTSTGPGTLAAVHDTLEQVWAAHPVPETVRLHLDLATGEIAANIVEHGGSATLRFEVSVRPDRVEASFTDDGPPAEVDLTAVTMPDPLADRGRGLALASQVLDELTYRREGPRNHWTLTHLLD</sequence>
<reference evidence="3" key="1">
    <citation type="journal article" date="2019" name="Int. J. Syst. Evol. Microbiol.">
        <title>The Global Catalogue of Microorganisms (GCM) 10K type strain sequencing project: providing services to taxonomists for standard genome sequencing and annotation.</title>
        <authorList>
            <consortium name="The Broad Institute Genomics Platform"/>
            <consortium name="The Broad Institute Genome Sequencing Center for Infectious Disease"/>
            <person name="Wu L."/>
            <person name="Ma J."/>
        </authorList>
    </citation>
    <scope>NUCLEOTIDE SEQUENCE [LARGE SCALE GENOMIC DNA]</scope>
    <source>
        <strain evidence="3">CGMCC 4.7330</strain>
    </source>
</reference>
<proteinExistence type="predicted"/>
<dbReference type="EMBL" id="JBHSAX010000019">
    <property type="protein sequence ID" value="MFC3965392.1"/>
    <property type="molecule type" value="Genomic_DNA"/>
</dbReference>
<evidence type="ECO:0000313" key="3">
    <source>
        <dbReference type="Proteomes" id="UP001595696"/>
    </source>
</evidence>
<keyword evidence="3" id="KW-1185">Reference proteome</keyword>
<comment type="caution">
    <text evidence="2">The sequence shown here is derived from an EMBL/GenBank/DDBJ whole genome shotgun (WGS) entry which is preliminary data.</text>
</comment>
<organism evidence="2 3">
    <name type="scientific">Nocardia jiangsuensis</name>
    <dbReference type="NCBI Taxonomy" id="1691563"/>
    <lineage>
        <taxon>Bacteria</taxon>
        <taxon>Bacillati</taxon>
        <taxon>Actinomycetota</taxon>
        <taxon>Actinomycetes</taxon>
        <taxon>Mycobacteriales</taxon>
        <taxon>Nocardiaceae</taxon>
        <taxon>Nocardia</taxon>
    </lineage>
</organism>
<evidence type="ECO:0000259" key="1">
    <source>
        <dbReference type="Pfam" id="PF13581"/>
    </source>
</evidence>
<dbReference type="Proteomes" id="UP001595696">
    <property type="component" value="Unassembled WGS sequence"/>
</dbReference>
<evidence type="ECO:0000313" key="2">
    <source>
        <dbReference type="EMBL" id="MFC3965392.1"/>
    </source>
</evidence>
<accession>A0ABV8E1J1</accession>
<dbReference type="SUPFAM" id="SSF55874">
    <property type="entry name" value="ATPase domain of HSP90 chaperone/DNA topoisomerase II/histidine kinase"/>
    <property type="match status" value="1"/>
</dbReference>
<gene>
    <name evidence="2" type="ORF">ACFO0B_25665</name>
</gene>
<dbReference type="GO" id="GO:0005524">
    <property type="term" value="F:ATP binding"/>
    <property type="evidence" value="ECO:0007669"/>
    <property type="project" value="UniProtKB-KW"/>
</dbReference>
<name>A0ABV8E1J1_9NOCA</name>
<dbReference type="InterPro" id="IPR036890">
    <property type="entry name" value="HATPase_C_sf"/>
</dbReference>
<dbReference type="CDD" id="cd16936">
    <property type="entry name" value="HATPase_RsbW-like"/>
    <property type="match status" value="1"/>
</dbReference>
<dbReference type="Gene3D" id="3.30.565.10">
    <property type="entry name" value="Histidine kinase-like ATPase, C-terminal domain"/>
    <property type="match status" value="1"/>
</dbReference>
<dbReference type="RefSeq" id="WP_378615138.1">
    <property type="nucleotide sequence ID" value="NZ_JBHSAX010000019.1"/>
</dbReference>
<feature type="domain" description="Histidine kinase/HSP90-like ATPase" evidence="1">
    <location>
        <begin position="15"/>
        <end position="127"/>
    </location>
</feature>
<keyword evidence="2" id="KW-0547">Nucleotide-binding</keyword>
<keyword evidence="2" id="KW-0067">ATP-binding</keyword>